<keyword evidence="11" id="KW-1185">Reference proteome</keyword>
<feature type="region of interest" description="Disordered" evidence="7">
    <location>
        <begin position="220"/>
        <end position="256"/>
    </location>
</feature>
<dbReference type="GO" id="GO:0016020">
    <property type="term" value="C:membrane"/>
    <property type="evidence" value="ECO:0007669"/>
    <property type="project" value="UniProtKB-SubCell"/>
</dbReference>
<keyword evidence="5 8" id="KW-1133">Transmembrane helix</keyword>
<feature type="compositionally biased region" description="Polar residues" evidence="7">
    <location>
        <begin position="234"/>
        <end position="256"/>
    </location>
</feature>
<feature type="transmembrane region" description="Helical" evidence="8">
    <location>
        <begin position="112"/>
        <end position="137"/>
    </location>
</feature>
<dbReference type="InterPro" id="IPR011701">
    <property type="entry name" value="MFS"/>
</dbReference>
<feature type="transmembrane region" description="Helical" evidence="8">
    <location>
        <begin position="180"/>
        <end position="198"/>
    </location>
</feature>
<dbReference type="PANTHER" id="PTHR23506">
    <property type="entry name" value="GH10249P"/>
    <property type="match status" value="1"/>
</dbReference>
<sequence>MDAVNTSKRPWGLKWRSSIWFITLIVGLGITTDLLVYSIIIPVLPFQLEHLGYQGVSGLVGWLLFAYSAGLVLFTPPIAAISEHYGERKWPLLLGQLCLAASQVMLMEVPTYWLMVIARVIQGVSSCVVWVVGLALLCDTVPEESVGKYLGFAMTGLSLGFLVGPPVGGALYNQFGFRGPFIFSIILTVIDFCGRLLIIERKDALRWGIDPAAVVAKPVSTPAEGEKKEGASENPVTPQNGSTDQTQPASQTSTFNQVPPAERLPLLKVVTTLLKSPRAMVTIMITLIQGLVYSTTEPTLPLHLQEIWNLTSSKIGIIYMAVVIPSLISSPLAGWLSDRGGSEWITMSCLLLAVPWWAVLTIQSSLPLFIVAIAIQSFFTSGILSPVTAELAAVSRSHAGIGYAHVYGAFNLCYGIGSGLGPVIGGQLYDHISRGWFTICFLAVGLFVSASLLAFCFTGDKPVLSRLISRHREGRLFKFRHTTPVPNLLKLAQLFKPTKNVMCIKYIWL</sequence>
<feature type="transmembrane region" description="Helical" evidence="8">
    <location>
        <begin position="436"/>
        <end position="457"/>
    </location>
</feature>
<evidence type="ECO:0000256" key="1">
    <source>
        <dbReference type="ARBA" id="ARBA00004141"/>
    </source>
</evidence>
<evidence type="ECO:0000256" key="3">
    <source>
        <dbReference type="ARBA" id="ARBA00022448"/>
    </source>
</evidence>
<proteinExistence type="inferred from homology"/>
<dbReference type="GO" id="GO:0022857">
    <property type="term" value="F:transmembrane transporter activity"/>
    <property type="evidence" value="ECO:0007669"/>
    <property type="project" value="InterPro"/>
</dbReference>
<dbReference type="CDD" id="cd17325">
    <property type="entry name" value="MFS_MdtG_SLC18_like"/>
    <property type="match status" value="1"/>
</dbReference>
<evidence type="ECO:0000256" key="7">
    <source>
        <dbReference type="SAM" id="MobiDB-lite"/>
    </source>
</evidence>
<evidence type="ECO:0000256" key="2">
    <source>
        <dbReference type="ARBA" id="ARBA00006829"/>
    </source>
</evidence>
<reference evidence="10 11" key="1">
    <citation type="submission" date="2022-09" db="EMBL/GenBank/DDBJ databases">
        <authorList>
            <person name="Palmer J.M."/>
        </authorList>
    </citation>
    <scope>NUCLEOTIDE SEQUENCE [LARGE SCALE GENOMIC DNA]</scope>
    <source>
        <strain evidence="10 11">DSM 7382</strain>
    </source>
</reference>
<dbReference type="InterPro" id="IPR001958">
    <property type="entry name" value="Tet-R_TetA/multi-R_MdtG-like"/>
</dbReference>
<dbReference type="PANTHER" id="PTHR23506:SF23">
    <property type="entry name" value="GH10249P"/>
    <property type="match status" value="1"/>
</dbReference>
<keyword evidence="4 8" id="KW-0812">Transmembrane</keyword>
<dbReference type="InterPro" id="IPR036259">
    <property type="entry name" value="MFS_trans_sf"/>
</dbReference>
<evidence type="ECO:0000256" key="6">
    <source>
        <dbReference type="ARBA" id="ARBA00023136"/>
    </source>
</evidence>
<organism evidence="10 11">
    <name type="scientific">Cerrena zonata</name>
    <dbReference type="NCBI Taxonomy" id="2478898"/>
    <lineage>
        <taxon>Eukaryota</taxon>
        <taxon>Fungi</taxon>
        <taxon>Dikarya</taxon>
        <taxon>Basidiomycota</taxon>
        <taxon>Agaricomycotina</taxon>
        <taxon>Agaricomycetes</taxon>
        <taxon>Polyporales</taxon>
        <taxon>Cerrenaceae</taxon>
        <taxon>Cerrena</taxon>
    </lineage>
</organism>
<dbReference type="Pfam" id="PF07690">
    <property type="entry name" value="MFS_1"/>
    <property type="match status" value="2"/>
</dbReference>
<feature type="transmembrane region" description="Helical" evidence="8">
    <location>
        <begin position="316"/>
        <end position="337"/>
    </location>
</feature>
<feature type="transmembrane region" description="Helical" evidence="8">
    <location>
        <begin position="401"/>
        <end position="424"/>
    </location>
</feature>
<feature type="transmembrane region" description="Helical" evidence="8">
    <location>
        <begin position="56"/>
        <end position="78"/>
    </location>
</feature>
<dbReference type="PRINTS" id="PR01035">
    <property type="entry name" value="TCRTETA"/>
</dbReference>
<gene>
    <name evidence="10" type="ORF">QCA50_001377</name>
</gene>
<feature type="transmembrane region" description="Helical" evidence="8">
    <location>
        <begin position="90"/>
        <end position="106"/>
    </location>
</feature>
<dbReference type="PROSITE" id="PS50850">
    <property type="entry name" value="MFS"/>
    <property type="match status" value="1"/>
</dbReference>
<comment type="subcellular location">
    <subcellularLocation>
        <location evidence="1">Membrane</location>
        <topology evidence="1">Multi-pass membrane protein</topology>
    </subcellularLocation>
</comment>
<evidence type="ECO:0000256" key="4">
    <source>
        <dbReference type="ARBA" id="ARBA00022692"/>
    </source>
</evidence>
<feature type="domain" description="Major facilitator superfamily (MFS) profile" evidence="9">
    <location>
        <begin position="22"/>
        <end position="462"/>
    </location>
</feature>
<dbReference type="InterPro" id="IPR020846">
    <property type="entry name" value="MFS_dom"/>
</dbReference>
<protein>
    <recommendedName>
        <fullName evidence="9">Major facilitator superfamily (MFS) profile domain-containing protein</fullName>
    </recommendedName>
</protein>
<dbReference type="AlphaFoldDB" id="A0AAW0GVQ6"/>
<evidence type="ECO:0000313" key="10">
    <source>
        <dbReference type="EMBL" id="KAK7694197.1"/>
    </source>
</evidence>
<dbReference type="Gene3D" id="1.20.1250.20">
    <property type="entry name" value="MFS general substrate transporter like domains"/>
    <property type="match status" value="2"/>
</dbReference>
<feature type="transmembrane region" description="Helical" evidence="8">
    <location>
        <begin position="20"/>
        <end position="44"/>
    </location>
</feature>
<evidence type="ECO:0000259" key="9">
    <source>
        <dbReference type="PROSITE" id="PS50850"/>
    </source>
</evidence>
<feature type="transmembrane region" description="Helical" evidence="8">
    <location>
        <begin position="149"/>
        <end position="168"/>
    </location>
</feature>
<evidence type="ECO:0000256" key="5">
    <source>
        <dbReference type="ARBA" id="ARBA00022989"/>
    </source>
</evidence>
<evidence type="ECO:0000313" key="11">
    <source>
        <dbReference type="Proteomes" id="UP001385951"/>
    </source>
</evidence>
<dbReference type="EMBL" id="JASBNA010000002">
    <property type="protein sequence ID" value="KAK7694197.1"/>
    <property type="molecule type" value="Genomic_DNA"/>
</dbReference>
<accession>A0AAW0GVQ6</accession>
<comment type="caution">
    <text evidence="10">The sequence shown here is derived from an EMBL/GenBank/DDBJ whole genome shotgun (WGS) entry which is preliminary data.</text>
</comment>
<keyword evidence="3" id="KW-0813">Transport</keyword>
<dbReference type="SUPFAM" id="SSF103473">
    <property type="entry name" value="MFS general substrate transporter"/>
    <property type="match status" value="1"/>
</dbReference>
<dbReference type="InterPro" id="IPR050930">
    <property type="entry name" value="MFS_Vesicular_Transporter"/>
</dbReference>
<name>A0AAW0GVQ6_9APHY</name>
<keyword evidence="6 8" id="KW-0472">Membrane</keyword>
<dbReference type="Proteomes" id="UP001385951">
    <property type="component" value="Unassembled WGS sequence"/>
</dbReference>
<evidence type="ECO:0000256" key="8">
    <source>
        <dbReference type="SAM" id="Phobius"/>
    </source>
</evidence>
<comment type="similarity">
    <text evidence="2">Belongs to the major facilitator superfamily. Vesicular transporter family.</text>
</comment>